<evidence type="ECO:0000313" key="2">
    <source>
        <dbReference type="Proteomes" id="UP000037737"/>
    </source>
</evidence>
<reference evidence="1" key="1">
    <citation type="submission" date="2015-04" db="EMBL/GenBank/DDBJ databases">
        <title>Complete genome sequence of Microbacterium chocolatum SIT 101, a bacterium enantioselectively hydrolyzing mesomeric diesters.</title>
        <authorList>
            <person name="Li X."/>
            <person name="Xu Y."/>
        </authorList>
    </citation>
    <scope>NUCLEOTIDE SEQUENCE [LARGE SCALE GENOMIC DNA]</scope>
    <source>
        <strain evidence="1">SIT 101</strain>
    </source>
</reference>
<evidence type="ECO:0000313" key="1">
    <source>
        <dbReference type="EMBL" id="KOS12083.1"/>
    </source>
</evidence>
<dbReference type="Gene3D" id="3.40.960.10">
    <property type="entry name" value="VSR Endonuclease"/>
    <property type="match status" value="1"/>
</dbReference>
<gene>
    <name evidence="1" type="ORF">XI38_01375</name>
</gene>
<comment type="caution">
    <text evidence="1">The sequence shown here is derived from an EMBL/GenBank/DDBJ whole genome shotgun (WGS) entry which is preliminary data.</text>
</comment>
<organism evidence="1 2">
    <name type="scientific">Microbacterium aurantiacum</name>
    <dbReference type="NCBI Taxonomy" id="162393"/>
    <lineage>
        <taxon>Bacteria</taxon>
        <taxon>Bacillati</taxon>
        <taxon>Actinomycetota</taxon>
        <taxon>Actinomycetes</taxon>
        <taxon>Micrococcales</taxon>
        <taxon>Microbacteriaceae</taxon>
        <taxon>Microbacterium</taxon>
    </lineage>
</organism>
<dbReference type="PATRIC" id="fig|84292.3.peg.290"/>
<dbReference type="AlphaFoldDB" id="A0A0M9VMB5"/>
<dbReference type="InterPro" id="IPR011335">
    <property type="entry name" value="Restrct_endonuc-II-like"/>
</dbReference>
<keyword evidence="2" id="KW-1185">Reference proteome</keyword>
<protein>
    <recommendedName>
        <fullName evidence="3">DUF559 domain-containing protein</fullName>
    </recommendedName>
</protein>
<dbReference type="EMBL" id="LAVO01000001">
    <property type="protein sequence ID" value="KOS12083.1"/>
    <property type="molecule type" value="Genomic_DNA"/>
</dbReference>
<dbReference type="SUPFAM" id="SSF52980">
    <property type="entry name" value="Restriction endonuclease-like"/>
    <property type="match status" value="1"/>
</dbReference>
<accession>A0A0M9VMB5</accession>
<sequence>MHRSPLPDGIPAPFSVADARSAGVPASRLRASDLHAPFRGMRTFHAEDPDDAPGSVFRRVQEYAEVMPASQFFCLATACVLWRAPIPPGLMRRRDASGAFVESPLDVGVFLPDRASRTRGVRGRSIAPGWADVVTAPVDGIRLTSPASTWAMMGQVLSEDELVILGDALVRMPQRDADPPPLATVDELRRAAEVGRRPGVLRIREALPFIRTRSWSPQETRMRLVLVRDGGLPEPELNWPVLVDRAVVANIDLAYPDLMLGLEYDGEHHMTDAAQWAKDIRRLEMLADLGWSIMRVTKRDLDSLRGPFIARVRSRVLGIRRRSS</sequence>
<evidence type="ECO:0008006" key="3">
    <source>
        <dbReference type="Google" id="ProtNLM"/>
    </source>
</evidence>
<proteinExistence type="predicted"/>
<dbReference type="Proteomes" id="UP000037737">
    <property type="component" value="Unassembled WGS sequence"/>
</dbReference>
<name>A0A0M9VMB5_9MICO</name>